<feature type="compositionally biased region" description="Gly residues" evidence="7">
    <location>
        <begin position="324"/>
        <end position="334"/>
    </location>
</feature>
<keyword evidence="8" id="KW-0472">Membrane</keyword>
<dbReference type="GO" id="GO:0004674">
    <property type="term" value="F:protein serine/threonine kinase activity"/>
    <property type="evidence" value="ECO:0007669"/>
    <property type="project" value="UniProtKB-KW"/>
</dbReference>
<organism evidence="10 11">
    <name type="scientific">Actinacidiphila epipremni</name>
    <dbReference type="NCBI Taxonomy" id="2053013"/>
    <lineage>
        <taxon>Bacteria</taxon>
        <taxon>Bacillati</taxon>
        <taxon>Actinomycetota</taxon>
        <taxon>Actinomycetes</taxon>
        <taxon>Kitasatosporales</taxon>
        <taxon>Streptomycetaceae</taxon>
        <taxon>Actinacidiphila</taxon>
    </lineage>
</organism>
<dbReference type="InterPro" id="IPR000719">
    <property type="entry name" value="Prot_kinase_dom"/>
</dbReference>
<feature type="region of interest" description="Disordered" evidence="7">
    <location>
        <begin position="594"/>
        <end position="644"/>
    </location>
</feature>
<keyword evidence="8" id="KW-0812">Transmembrane</keyword>
<dbReference type="PANTHER" id="PTHR43289:SF6">
    <property type="entry name" value="SERINE_THREONINE-PROTEIN KINASE NEKL-3"/>
    <property type="match status" value="1"/>
</dbReference>
<evidence type="ECO:0000313" key="10">
    <source>
        <dbReference type="EMBL" id="NJP41840.1"/>
    </source>
</evidence>
<dbReference type="Pfam" id="PF00069">
    <property type="entry name" value="Pkinase"/>
    <property type="match status" value="1"/>
</dbReference>
<dbReference type="RefSeq" id="WP_167980726.1">
    <property type="nucleotide sequence ID" value="NZ_JAATEJ010000001.1"/>
</dbReference>
<dbReference type="EMBL" id="JAATEJ010000001">
    <property type="protein sequence ID" value="NJP41840.1"/>
    <property type="molecule type" value="Genomic_DNA"/>
</dbReference>
<feature type="region of interest" description="Disordered" evidence="7">
    <location>
        <begin position="322"/>
        <end position="398"/>
    </location>
</feature>
<evidence type="ECO:0000313" key="11">
    <source>
        <dbReference type="Proteomes" id="UP000734511"/>
    </source>
</evidence>
<dbReference type="InterPro" id="IPR008271">
    <property type="entry name" value="Ser/Thr_kinase_AS"/>
</dbReference>
<evidence type="ECO:0000256" key="1">
    <source>
        <dbReference type="ARBA" id="ARBA00012513"/>
    </source>
</evidence>
<feature type="transmembrane region" description="Helical" evidence="8">
    <location>
        <begin position="537"/>
        <end position="562"/>
    </location>
</feature>
<dbReference type="CDD" id="cd14014">
    <property type="entry name" value="STKc_PknB_like"/>
    <property type="match status" value="1"/>
</dbReference>
<evidence type="ECO:0000256" key="2">
    <source>
        <dbReference type="ARBA" id="ARBA00022527"/>
    </source>
</evidence>
<proteinExistence type="predicted"/>
<dbReference type="Gene3D" id="1.10.510.10">
    <property type="entry name" value="Transferase(Phosphotransferase) domain 1"/>
    <property type="match status" value="1"/>
</dbReference>
<feature type="compositionally biased region" description="Low complexity" evidence="7">
    <location>
        <begin position="432"/>
        <end position="489"/>
    </location>
</feature>
<dbReference type="SMART" id="SM00220">
    <property type="entry name" value="S_TKc"/>
    <property type="match status" value="1"/>
</dbReference>
<reference evidence="10 11" key="1">
    <citation type="submission" date="2020-03" db="EMBL/GenBank/DDBJ databases">
        <title>WGS of actinomycetes isolated from Thailand.</title>
        <authorList>
            <person name="Thawai C."/>
        </authorList>
    </citation>
    <scope>NUCLEOTIDE SEQUENCE [LARGE SCALE GENOMIC DNA]</scope>
    <source>
        <strain evidence="10 11">PRB2-1</strain>
    </source>
</reference>
<protein>
    <recommendedName>
        <fullName evidence="1">non-specific serine/threonine protein kinase</fullName>
        <ecNumber evidence="1">2.7.11.1</ecNumber>
    </recommendedName>
</protein>
<gene>
    <name evidence="10" type="ORF">HCN08_00150</name>
</gene>
<keyword evidence="2 10" id="KW-0723">Serine/threonine-protein kinase</keyword>
<comment type="caution">
    <text evidence="10">The sequence shown here is derived from an EMBL/GenBank/DDBJ whole genome shotgun (WGS) entry which is preliminary data.</text>
</comment>
<feature type="compositionally biased region" description="Low complexity" evidence="7">
    <location>
        <begin position="624"/>
        <end position="633"/>
    </location>
</feature>
<feature type="domain" description="Protein kinase" evidence="9">
    <location>
        <begin position="8"/>
        <end position="289"/>
    </location>
</feature>
<keyword evidence="6" id="KW-0067">ATP-binding</keyword>
<name>A0ABX0ZDK4_9ACTN</name>
<dbReference type="PROSITE" id="PS00108">
    <property type="entry name" value="PROTEIN_KINASE_ST"/>
    <property type="match status" value="1"/>
</dbReference>
<dbReference type="PROSITE" id="PS50011">
    <property type="entry name" value="PROTEIN_KINASE_DOM"/>
    <property type="match status" value="1"/>
</dbReference>
<feature type="compositionally biased region" description="Low complexity" evidence="7">
    <location>
        <begin position="497"/>
        <end position="509"/>
    </location>
</feature>
<evidence type="ECO:0000256" key="3">
    <source>
        <dbReference type="ARBA" id="ARBA00022679"/>
    </source>
</evidence>
<keyword evidence="3" id="KW-0808">Transferase</keyword>
<evidence type="ECO:0000259" key="9">
    <source>
        <dbReference type="PROSITE" id="PS50011"/>
    </source>
</evidence>
<evidence type="ECO:0000256" key="6">
    <source>
        <dbReference type="ARBA" id="ARBA00022840"/>
    </source>
</evidence>
<evidence type="ECO:0000256" key="5">
    <source>
        <dbReference type="ARBA" id="ARBA00022777"/>
    </source>
</evidence>
<dbReference type="EC" id="2.7.11.1" evidence="1"/>
<dbReference type="SUPFAM" id="SSF56112">
    <property type="entry name" value="Protein kinase-like (PK-like)"/>
    <property type="match status" value="1"/>
</dbReference>
<accession>A0ABX0ZDK4</accession>
<sequence>MRPVGSKYLLEEPLGRGATGTVWRARVRDDAGGAGGGAAEGVPGGVVAVGGTVAVKVLKEELAGDPDVVMRFLRERSVLLRLRHPHIVRVRDLVVEGDLLALVMDLVDGPDLQRYLRENGPFSPVAASLLTATIADALAASHADGVVHRDLKPANVLLATLTDAEGNEQMHPMLTDFGIARLADSPGVTRTHEFVGTPAYVAPESAQGRPQTSAVDVYGAGIMLYELVTGRTPFQGENAIEVLQAHLNQQPRRPGNVPEPLWTVIERCLRKEPAQRPSADSLARALRVVAAGVGVHASPAAAEAALGVAALLAPDETPTLVPGTGAGAGAGAGSAGDSDPTQVLPSGQGGGGPRYDPAAATSVLPAEGAGRPAADGTRVMPPMGDEGPPQAQGPHPWESQLNAARNRNEQTEAHYLPPEMDPLFRRPRRQPARPAQGQAYGQGAPQQGQGYGYPQQGGAQGYGYPQHQQPQQQPPQHQQPYSQQPQARRPAPPPQSYEPRQQPQPQRYEPQPRPQAPAPEPPRGHEPRRRSANPVKIPGLGCLKGCLTVILVLVVLFVVVWYTTPLPHWVDSTRNLWDATSSWAHSAWDKISSITGDSGGGQGTDNPGLGNTPGIDGQGLPSALPSGLDPGGLKDLGKNLTGNH</sequence>
<feature type="region of interest" description="Disordered" evidence="7">
    <location>
        <begin position="413"/>
        <end position="536"/>
    </location>
</feature>
<feature type="compositionally biased region" description="Pro residues" evidence="7">
    <location>
        <begin position="511"/>
        <end position="521"/>
    </location>
</feature>
<dbReference type="PANTHER" id="PTHR43289">
    <property type="entry name" value="MITOGEN-ACTIVATED PROTEIN KINASE KINASE KINASE 20-RELATED"/>
    <property type="match status" value="1"/>
</dbReference>
<keyword evidence="11" id="KW-1185">Reference proteome</keyword>
<keyword evidence="5 10" id="KW-0418">Kinase</keyword>
<evidence type="ECO:0000256" key="4">
    <source>
        <dbReference type="ARBA" id="ARBA00022741"/>
    </source>
</evidence>
<keyword evidence="4" id="KW-0547">Nucleotide-binding</keyword>
<evidence type="ECO:0000256" key="8">
    <source>
        <dbReference type="SAM" id="Phobius"/>
    </source>
</evidence>
<evidence type="ECO:0000256" key="7">
    <source>
        <dbReference type="SAM" id="MobiDB-lite"/>
    </source>
</evidence>
<keyword evidence="8" id="KW-1133">Transmembrane helix</keyword>
<dbReference type="Proteomes" id="UP000734511">
    <property type="component" value="Unassembled WGS sequence"/>
</dbReference>
<dbReference type="InterPro" id="IPR011009">
    <property type="entry name" value="Kinase-like_dom_sf"/>
</dbReference>